<dbReference type="AlphaFoldDB" id="A0A8H7K502"/>
<keyword evidence="1" id="KW-0732">Signal</keyword>
<accession>A0A8H7K502</accession>
<dbReference type="EMBL" id="JADCTT010000012">
    <property type="protein sequence ID" value="KAF9745583.1"/>
    <property type="molecule type" value="Genomic_DNA"/>
</dbReference>
<gene>
    <name evidence="2" type="ORF">IM811_003884</name>
</gene>
<dbReference type="Proteomes" id="UP000616885">
    <property type="component" value="Unassembled WGS sequence"/>
</dbReference>
<name>A0A8H7K502_BIOOC</name>
<evidence type="ECO:0000313" key="3">
    <source>
        <dbReference type="Proteomes" id="UP000616885"/>
    </source>
</evidence>
<organism evidence="2 3">
    <name type="scientific">Bionectria ochroleuca</name>
    <name type="common">Gliocladium roseum</name>
    <dbReference type="NCBI Taxonomy" id="29856"/>
    <lineage>
        <taxon>Eukaryota</taxon>
        <taxon>Fungi</taxon>
        <taxon>Dikarya</taxon>
        <taxon>Ascomycota</taxon>
        <taxon>Pezizomycotina</taxon>
        <taxon>Sordariomycetes</taxon>
        <taxon>Hypocreomycetidae</taxon>
        <taxon>Hypocreales</taxon>
        <taxon>Bionectriaceae</taxon>
        <taxon>Clonostachys</taxon>
    </lineage>
</organism>
<sequence>MNWSRKTTTTMALTVVSLHLNAGTLTYNTDYRFLEAHLDGKNELPVNMVRISSRGTIKVEETPRTIDRVDAELRHAHKVHGWDQHPPYMIHHADGAYPVY</sequence>
<feature type="chain" id="PRO_5034898435" evidence="1">
    <location>
        <begin position="27"/>
        <end position="100"/>
    </location>
</feature>
<evidence type="ECO:0000256" key="1">
    <source>
        <dbReference type="SAM" id="SignalP"/>
    </source>
</evidence>
<comment type="caution">
    <text evidence="2">The sequence shown here is derived from an EMBL/GenBank/DDBJ whole genome shotgun (WGS) entry which is preliminary data.</text>
</comment>
<protein>
    <submittedName>
        <fullName evidence="2">Uncharacterized protein</fullName>
    </submittedName>
</protein>
<evidence type="ECO:0000313" key="2">
    <source>
        <dbReference type="EMBL" id="KAF9745583.1"/>
    </source>
</evidence>
<feature type="signal peptide" evidence="1">
    <location>
        <begin position="1"/>
        <end position="26"/>
    </location>
</feature>
<reference evidence="2" key="1">
    <citation type="submission" date="2020-10" db="EMBL/GenBank/DDBJ databases">
        <title>High-Quality Genome Resource of Clonostachys rosea strain S41 by Oxford Nanopore Long-Read Sequencing.</title>
        <authorList>
            <person name="Wang H."/>
        </authorList>
    </citation>
    <scope>NUCLEOTIDE SEQUENCE</scope>
    <source>
        <strain evidence="2">S41</strain>
    </source>
</reference>
<proteinExistence type="predicted"/>